<dbReference type="AlphaFoldDB" id="A0A5M3WKQ4"/>
<feature type="region of interest" description="Disordered" evidence="1">
    <location>
        <begin position="141"/>
        <end position="166"/>
    </location>
</feature>
<protein>
    <submittedName>
        <fullName evidence="3">Uncharacterized protein</fullName>
    </submittedName>
</protein>
<dbReference type="EMBL" id="BLAE01000015">
    <property type="protein sequence ID" value="GES09474.1"/>
    <property type="molecule type" value="Genomic_DNA"/>
</dbReference>
<evidence type="ECO:0000256" key="2">
    <source>
        <dbReference type="SAM" id="Phobius"/>
    </source>
</evidence>
<reference evidence="3 4" key="1">
    <citation type="submission" date="2019-10" db="EMBL/GenBank/DDBJ databases">
        <title>Whole genome shotgun sequence of Acrocarpospora macrocephala NBRC 16266.</title>
        <authorList>
            <person name="Ichikawa N."/>
            <person name="Kimura A."/>
            <person name="Kitahashi Y."/>
            <person name="Komaki H."/>
            <person name="Oguchi A."/>
        </authorList>
    </citation>
    <scope>NUCLEOTIDE SEQUENCE [LARGE SCALE GENOMIC DNA]</scope>
    <source>
        <strain evidence="3 4">NBRC 16266</strain>
    </source>
</reference>
<proteinExistence type="predicted"/>
<feature type="compositionally biased region" description="Low complexity" evidence="1">
    <location>
        <begin position="210"/>
        <end position="224"/>
    </location>
</feature>
<accession>A0A5M3WKQ4</accession>
<feature type="transmembrane region" description="Helical" evidence="2">
    <location>
        <begin position="173"/>
        <end position="194"/>
    </location>
</feature>
<keyword evidence="2" id="KW-0812">Transmembrane</keyword>
<gene>
    <name evidence="3" type="ORF">Amac_030700</name>
</gene>
<organism evidence="3 4">
    <name type="scientific">Acrocarpospora macrocephala</name>
    <dbReference type="NCBI Taxonomy" id="150177"/>
    <lineage>
        <taxon>Bacteria</taxon>
        <taxon>Bacillati</taxon>
        <taxon>Actinomycetota</taxon>
        <taxon>Actinomycetes</taxon>
        <taxon>Streptosporangiales</taxon>
        <taxon>Streptosporangiaceae</taxon>
        <taxon>Acrocarpospora</taxon>
    </lineage>
</organism>
<evidence type="ECO:0000313" key="4">
    <source>
        <dbReference type="Proteomes" id="UP000331127"/>
    </source>
</evidence>
<name>A0A5M3WKQ4_9ACTN</name>
<evidence type="ECO:0000256" key="1">
    <source>
        <dbReference type="SAM" id="MobiDB-lite"/>
    </source>
</evidence>
<dbReference type="Proteomes" id="UP000331127">
    <property type="component" value="Unassembled WGS sequence"/>
</dbReference>
<keyword evidence="2" id="KW-0472">Membrane</keyword>
<feature type="region of interest" description="Disordered" evidence="1">
    <location>
        <begin position="210"/>
        <end position="238"/>
    </location>
</feature>
<comment type="caution">
    <text evidence="3">The sequence shown here is derived from an EMBL/GenBank/DDBJ whole genome shotgun (WGS) entry which is preliminary data.</text>
</comment>
<keyword evidence="2" id="KW-1133">Transmembrane helix</keyword>
<sequence length="238" mass="25726">MIMATVTAQAWPFLVARGRRAGYRTLLMPQPFLAEGDAALLENNVQPSGVPDRPEVLNLTTRMGRAISVVHATHRLTAADLGQADDPKDEHGRPLHLLYGYVRPRGTRVEPDPADLRTARATALEVYRRFLDDEANFTTGAGQPFPLRTSLRTPAESRPAPGAAPRWRPSLRVVLAATLALLCIVFLLFTLTILGDTPTPPKPECVIEAGTTDCPTPTPTGSSTAQKRMVGGTSSARK</sequence>
<keyword evidence="4" id="KW-1185">Reference proteome</keyword>
<evidence type="ECO:0000313" key="3">
    <source>
        <dbReference type="EMBL" id="GES09474.1"/>
    </source>
</evidence>